<evidence type="ECO:0000259" key="1">
    <source>
        <dbReference type="Pfam" id="PF00004"/>
    </source>
</evidence>
<feature type="domain" description="ATPase AAA-type core" evidence="1">
    <location>
        <begin position="51"/>
        <end position="126"/>
    </location>
</feature>
<dbReference type="InterPro" id="IPR027417">
    <property type="entry name" value="P-loop_NTPase"/>
</dbReference>
<dbReference type="GO" id="GO:0005524">
    <property type="term" value="F:ATP binding"/>
    <property type="evidence" value="ECO:0007669"/>
    <property type="project" value="InterPro"/>
</dbReference>
<reference evidence="2" key="1">
    <citation type="submission" date="2020-10" db="EMBL/GenBank/DDBJ databases">
        <authorList>
            <person name="Gilroy R."/>
        </authorList>
    </citation>
    <scope>NUCLEOTIDE SEQUENCE</scope>
    <source>
        <strain evidence="2">CHK147-3167</strain>
    </source>
</reference>
<comment type="caution">
    <text evidence="2">The sequence shown here is derived from an EMBL/GenBank/DDBJ whole genome shotgun (WGS) entry which is preliminary data.</text>
</comment>
<dbReference type="GO" id="GO:0016887">
    <property type="term" value="F:ATP hydrolysis activity"/>
    <property type="evidence" value="ECO:0007669"/>
    <property type="project" value="InterPro"/>
</dbReference>
<protein>
    <submittedName>
        <fullName evidence="2">AAA family ATPase</fullName>
    </submittedName>
</protein>
<sequence>MEKLLGVKDAFKDVYKNCPQDKQALIRFIMQVHTNQCIYNGTSNNVKHENVLLDGDFGIGKTTMAEEVAKVFGIPFYKFLFPKIGGVIDSGILSSVLNDIFENMYNENEHNKKLNGLIVIDELEKALNFDCLNMLDNIIGMKYYSLYDSNSELYINVDISNITFVGEINRDRTREYVTIPEVRYVSSLEIDESCDDDVVYIHSDEIEKRLKEADNKLCDKSSDSDFTIEESKLEKILLQKAKKDLVEQISKQLVFSKVDEIINTQSRWHIFSNHIAFEELSLESIVKILSDSEISEYKNLSSKLEADDYLELLDSEVVKLAAEMILNNPNKLYAITDVFYEIAGSFDSDNVISLYDNRPKTYVLKRNTDGRH</sequence>
<dbReference type="Proteomes" id="UP000886786">
    <property type="component" value="Unassembled WGS sequence"/>
</dbReference>
<dbReference type="AlphaFoldDB" id="A0A9D0ZQT9"/>
<reference evidence="2" key="2">
    <citation type="journal article" date="2021" name="PeerJ">
        <title>Extensive microbial diversity within the chicken gut microbiome revealed by metagenomics and culture.</title>
        <authorList>
            <person name="Gilroy R."/>
            <person name="Ravi A."/>
            <person name="Getino M."/>
            <person name="Pursley I."/>
            <person name="Horton D.L."/>
            <person name="Alikhan N.F."/>
            <person name="Baker D."/>
            <person name="Gharbi K."/>
            <person name="Hall N."/>
            <person name="Watson M."/>
            <person name="Adriaenssens E.M."/>
            <person name="Foster-Nyarko E."/>
            <person name="Jarju S."/>
            <person name="Secka A."/>
            <person name="Antonio M."/>
            <person name="Oren A."/>
            <person name="Chaudhuri R.R."/>
            <person name="La Ragione R."/>
            <person name="Hildebrand F."/>
            <person name="Pallen M.J."/>
        </authorList>
    </citation>
    <scope>NUCLEOTIDE SEQUENCE</scope>
    <source>
        <strain evidence="2">CHK147-3167</strain>
    </source>
</reference>
<dbReference type="Pfam" id="PF00004">
    <property type="entry name" value="AAA"/>
    <property type="match status" value="1"/>
</dbReference>
<dbReference type="InterPro" id="IPR003959">
    <property type="entry name" value="ATPase_AAA_core"/>
</dbReference>
<proteinExistence type="predicted"/>
<dbReference type="Gene3D" id="3.40.50.300">
    <property type="entry name" value="P-loop containing nucleotide triphosphate hydrolases"/>
    <property type="match status" value="1"/>
</dbReference>
<dbReference type="EMBL" id="DVFV01000078">
    <property type="protein sequence ID" value="HIQ90821.1"/>
    <property type="molecule type" value="Genomic_DNA"/>
</dbReference>
<accession>A0A9D0ZQT9</accession>
<gene>
    <name evidence="2" type="ORF">IAB27_04270</name>
</gene>
<dbReference type="SUPFAM" id="SSF52540">
    <property type="entry name" value="P-loop containing nucleoside triphosphate hydrolases"/>
    <property type="match status" value="1"/>
</dbReference>
<evidence type="ECO:0000313" key="2">
    <source>
        <dbReference type="EMBL" id="HIQ90821.1"/>
    </source>
</evidence>
<organism evidence="2 3">
    <name type="scientific">Candidatus Coprosoma intestinipullorum</name>
    <dbReference type="NCBI Taxonomy" id="2840752"/>
    <lineage>
        <taxon>Bacteria</taxon>
        <taxon>Bacillati</taxon>
        <taxon>Bacillota</taxon>
        <taxon>Bacillota incertae sedis</taxon>
        <taxon>Candidatus Coprosoma</taxon>
    </lineage>
</organism>
<evidence type="ECO:0000313" key="3">
    <source>
        <dbReference type="Proteomes" id="UP000886786"/>
    </source>
</evidence>
<name>A0A9D0ZQT9_9FIRM</name>